<evidence type="ECO:0000313" key="9">
    <source>
        <dbReference type="EMBL" id="TQM72345.1"/>
    </source>
</evidence>
<keyword evidence="1 7" id="KW-1003">Cell membrane</keyword>
<dbReference type="GO" id="GO:0005886">
    <property type="term" value="C:plasma membrane"/>
    <property type="evidence" value="ECO:0007669"/>
    <property type="project" value="UniProtKB-SubCell"/>
</dbReference>
<keyword evidence="10" id="KW-1185">Reference proteome</keyword>
<keyword evidence="3 7" id="KW-0812">Transmembrane</keyword>
<dbReference type="RefSeq" id="WP_141973817.1">
    <property type="nucleotide sequence ID" value="NZ_VFPO01000001.1"/>
</dbReference>
<comment type="caution">
    <text evidence="9">The sequence shown here is derived from an EMBL/GenBank/DDBJ whole genome shotgun (WGS) entry which is preliminary data.</text>
</comment>
<evidence type="ECO:0000256" key="8">
    <source>
        <dbReference type="SAM" id="MobiDB-lite"/>
    </source>
</evidence>
<evidence type="ECO:0000256" key="5">
    <source>
        <dbReference type="ARBA" id="ARBA00023136"/>
    </source>
</evidence>
<dbReference type="Pfam" id="PF06781">
    <property type="entry name" value="CrgA"/>
    <property type="match status" value="1"/>
</dbReference>
<organism evidence="9 10">
    <name type="scientific">Actinomadura hallensis</name>
    <dbReference type="NCBI Taxonomy" id="337895"/>
    <lineage>
        <taxon>Bacteria</taxon>
        <taxon>Bacillati</taxon>
        <taxon>Actinomycetota</taxon>
        <taxon>Actinomycetes</taxon>
        <taxon>Streptosporangiales</taxon>
        <taxon>Thermomonosporaceae</taxon>
        <taxon>Actinomadura</taxon>
    </lineage>
</organism>
<comment type="subcellular location">
    <subcellularLocation>
        <location evidence="7">Cell membrane</location>
        <topology evidence="7">Multi-pass membrane protein</topology>
    </subcellularLocation>
</comment>
<evidence type="ECO:0000256" key="3">
    <source>
        <dbReference type="ARBA" id="ARBA00022692"/>
    </source>
</evidence>
<keyword evidence="2 7" id="KW-0132">Cell division</keyword>
<comment type="function">
    <text evidence="7">Involved in cell division.</text>
</comment>
<evidence type="ECO:0000256" key="2">
    <source>
        <dbReference type="ARBA" id="ARBA00022618"/>
    </source>
</evidence>
<proteinExistence type="inferred from homology"/>
<feature type="transmembrane region" description="Helical" evidence="7">
    <location>
        <begin position="27"/>
        <end position="50"/>
    </location>
</feature>
<reference evidence="9 10" key="1">
    <citation type="submission" date="2019-06" db="EMBL/GenBank/DDBJ databases">
        <title>Sequencing the genomes of 1000 actinobacteria strains.</title>
        <authorList>
            <person name="Klenk H.-P."/>
        </authorList>
    </citation>
    <scope>NUCLEOTIDE SEQUENCE [LARGE SCALE GENOMIC DNA]</scope>
    <source>
        <strain evidence="9 10">DSM 45043</strain>
    </source>
</reference>
<evidence type="ECO:0000256" key="4">
    <source>
        <dbReference type="ARBA" id="ARBA00022989"/>
    </source>
</evidence>
<evidence type="ECO:0000256" key="6">
    <source>
        <dbReference type="ARBA" id="ARBA00023306"/>
    </source>
</evidence>
<comment type="similarity">
    <text evidence="7">Belongs to the CrgA family.</text>
</comment>
<dbReference type="EMBL" id="VFPO01000001">
    <property type="protein sequence ID" value="TQM72345.1"/>
    <property type="molecule type" value="Genomic_DNA"/>
</dbReference>
<keyword evidence="4 7" id="KW-1133">Transmembrane helix</keyword>
<protein>
    <recommendedName>
        <fullName evidence="7">Cell division protein CrgA</fullName>
    </recommendedName>
</protein>
<dbReference type="GO" id="GO:0051301">
    <property type="term" value="P:cell division"/>
    <property type="evidence" value="ECO:0007669"/>
    <property type="project" value="UniProtKB-UniRule"/>
</dbReference>
<sequence>MAKSKTRKKAVYTPPQKSKAPEVSPRWLVPTMVALWLLGLAWIAVFYVTASTGTEVPVMTDLHNWNLGIGFAAIIAGVILSTRWR</sequence>
<evidence type="ECO:0000256" key="1">
    <source>
        <dbReference type="ARBA" id="ARBA00022475"/>
    </source>
</evidence>
<keyword evidence="5 7" id="KW-0472">Membrane</keyword>
<evidence type="ECO:0000256" key="7">
    <source>
        <dbReference type="HAMAP-Rule" id="MF_00631"/>
    </source>
</evidence>
<accession>A0A543IP29</accession>
<dbReference type="HAMAP" id="MF_00631">
    <property type="entry name" value="CrgA"/>
    <property type="match status" value="1"/>
</dbReference>
<name>A0A543IP29_9ACTN</name>
<dbReference type="AlphaFoldDB" id="A0A543IP29"/>
<feature type="region of interest" description="Disordered" evidence="8">
    <location>
        <begin position="1"/>
        <end position="22"/>
    </location>
</feature>
<dbReference type="InterPro" id="IPR009619">
    <property type="entry name" value="CrgA"/>
</dbReference>
<dbReference type="Proteomes" id="UP000316706">
    <property type="component" value="Unassembled WGS sequence"/>
</dbReference>
<keyword evidence="6 7" id="KW-0131">Cell cycle</keyword>
<dbReference type="OrthoDB" id="5189646at2"/>
<feature type="compositionally biased region" description="Basic residues" evidence="8">
    <location>
        <begin position="1"/>
        <end position="10"/>
    </location>
</feature>
<evidence type="ECO:0000313" key="10">
    <source>
        <dbReference type="Proteomes" id="UP000316706"/>
    </source>
</evidence>
<gene>
    <name evidence="7" type="primary">crgA</name>
    <name evidence="9" type="ORF">FHX41_6145</name>
</gene>
<feature type="transmembrane region" description="Helical" evidence="7">
    <location>
        <begin position="62"/>
        <end position="80"/>
    </location>
</feature>